<proteinExistence type="predicted"/>
<accession>H2XYM8</accession>
<reference evidence="2" key="4">
    <citation type="submission" date="2025-09" db="UniProtKB">
        <authorList>
            <consortium name="Ensembl"/>
        </authorList>
    </citation>
    <scope>IDENTIFICATION</scope>
</reference>
<dbReference type="HOGENOM" id="CLU_1543490_0_0_1"/>
<dbReference type="Ensembl" id="ENSCINT00000034669.1">
    <property type="protein sequence ID" value="ENSCINP00000034762.1"/>
    <property type="gene ID" value="ENSCING00000017917.1"/>
</dbReference>
<dbReference type="GeneTree" id="ENSGT00460000041630"/>
<dbReference type="InterPro" id="IPR053064">
    <property type="entry name" value="Ankyrin-MYND_domain-protein"/>
</dbReference>
<feature type="region of interest" description="Disordered" evidence="1">
    <location>
        <begin position="131"/>
        <end position="155"/>
    </location>
</feature>
<dbReference type="PANTHER" id="PTHR15897">
    <property type="entry name" value="ANKYRIN REPEAT AND MYND DOMAIN PROTEIN 1"/>
    <property type="match status" value="1"/>
</dbReference>
<evidence type="ECO:0000313" key="3">
    <source>
        <dbReference type="Proteomes" id="UP000008144"/>
    </source>
</evidence>
<feature type="compositionally biased region" description="Polar residues" evidence="1">
    <location>
        <begin position="133"/>
        <end position="144"/>
    </location>
</feature>
<dbReference type="AlphaFoldDB" id="H2XYM8"/>
<reference evidence="2" key="3">
    <citation type="submission" date="2025-08" db="UniProtKB">
        <authorList>
            <consortium name="Ensembl"/>
        </authorList>
    </citation>
    <scope>IDENTIFICATION</scope>
</reference>
<dbReference type="Proteomes" id="UP000008144">
    <property type="component" value="Chromosome 7"/>
</dbReference>
<protein>
    <submittedName>
        <fullName evidence="2">Uncharacterized protein</fullName>
    </submittedName>
</protein>
<reference evidence="2" key="2">
    <citation type="journal article" date="2008" name="Genome Biol.">
        <title>Improved genome assembly and evidence-based global gene model set for the chordate Ciona intestinalis: new insight into intron and operon populations.</title>
        <authorList>
            <person name="Satou Y."/>
            <person name="Mineta K."/>
            <person name="Ogasawara M."/>
            <person name="Sasakura Y."/>
            <person name="Shoguchi E."/>
            <person name="Ueno K."/>
            <person name="Yamada L."/>
            <person name="Matsumoto J."/>
            <person name="Wasserscheid J."/>
            <person name="Dewar K."/>
            <person name="Wiley G.B."/>
            <person name="Macmil S.L."/>
            <person name="Roe B.A."/>
            <person name="Zeller R.W."/>
            <person name="Hastings K.E."/>
            <person name="Lemaire P."/>
            <person name="Lindquist E."/>
            <person name="Endo T."/>
            <person name="Hotta K."/>
            <person name="Inaba K."/>
        </authorList>
    </citation>
    <scope>NUCLEOTIDE SEQUENCE [LARGE SCALE GENOMIC DNA]</scope>
    <source>
        <strain evidence="2">wild type</strain>
    </source>
</reference>
<dbReference type="STRING" id="7719.ENSCINP00000034762"/>
<dbReference type="InParanoid" id="H2XYM8"/>
<sequence>MLAPVKFGSKSSTGTVVDYAHWMFNKDTRISRTPYHALTIKEREAYTARKNLLSHLGCLLRESAVNSEREYLKQKFYNGLKSRSGSRTDTFLYAGVAEKTTNNSFVHDQEDHSTSRVSFNRPLKNVKLRSDQVKSTVDRMNNNVGDGGSKSSPNPKKSQFKYCYDCGRSVGVHL</sequence>
<reference evidence="3" key="1">
    <citation type="journal article" date="2002" name="Science">
        <title>The draft genome of Ciona intestinalis: insights into chordate and vertebrate origins.</title>
        <authorList>
            <person name="Dehal P."/>
            <person name="Satou Y."/>
            <person name="Campbell R.K."/>
            <person name="Chapman J."/>
            <person name="Degnan B."/>
            <person name="De Tomaso A."/>
            <person name="Davidson B."/>
            <person name="Di Gregorio A."/>
            <person name="Gelpke M."/>
            <person name="Goodstein D.M."/>
            <person name="Harafuji N."/>
            <person name="Hastings K.E."/>
            <person name="Ho I."/>
            <person name="Hotta K."/>
            <person name="Huang W."/>
            <person name="Kawashima T."/>
            <person name="Lemaire P."/>
            <person name="Martinez D."/>
            <person name="Meinertzhagen I.A."/>
            <person name="Necula S."/>
            <person name="Nonaka M."/>
            <person name="Putnam N."/>
            <person name="Rash S."/>
            <person name="Saiga H."/>
            <person name="Satake M."/>
            <person name="Terry A."/>
            <person name="Yamada L."/>
            <person name="Wang H.G."/>
            <person name="Awazu S."/>
            <person name="Azumi K."/>
            <person name="Boore J."/>
            <person name="Branno M."/>
            <person name="Chin-Bow S."/>
            <person name="DeSantis R."/>
            <person name="Doyle S."/>
            <person name="Francino P."/>
            <person name="Keys D.N."/>
            <person name="Haga S."/>
            <person name="Hayashi H."/>
            <person name="Hino K."/>
            <person name="Imai K.S."/>
            <person name="Inaba K."/>
            <person name="Kano S."/>
            <person name="Kobayashi K."/>
            <person name="Kobayashi M."/>
            <person name="Lee B.I."/>
            <person name="Makabe K.W."/>
            <person name="Manohar C."/>
            <person name="Matassi G."/>
            <person name="Medina M."/>
            <person name="Mochizuki Y."/>
            <person name="Mount S."/>
            <person name="Morishita T."/>
            <person name="Miura S."/>
            <person name="Nakayama A."/>
            <person name="Nishizaka S."/>
            <person name="Nomoto H."/>
            <person name="Ohta F."/>
            <person name="Oishi K."/>
            <person name="Rigoutsos I."/>
            <person name="Sano M."/>
            <person name="Sasaki A."/>
            <person name="Sasakura Y."/>
            <person name="Shoguchi E."/>
            <person name="Shin-i T."/>
            <person name="Spagnuolo A."/>
            <person name="Stainier D."/>
            <person name="Suzuki M.M."/>
            <person name="Tassy O."/>
            <person name="Takatori N."/>
            <person name="Tokuoka M."/>
            <person name="Yagi K."/>
            <person name="Yoshizaki F."/>
            <person name="Wada S."/>
            <person name="Zhang C."/>
            <person name="Hyatt P.D."/>
            <person name="Larimer F."/>
            <person name="Detter C."/>
            <person name="Doggett N."/>
            <person name="Glavina T."/>
            <person name="Hawkins T."/>
            <person name="Richardson P."/>
            <person name="Lucas S."/>
            <person name="Kohara Y."/>
            <person name="Levine M."/>
            <person name="Satoh N."/>
            <person name="Rokhsar D.S."/>
        </authorList>
    </citation>
    <scope>NUCLEOTIDE SEQUENCE [LARGE SCALE GENOMIC DNA]</scope>
</reference>
<organism evidence="2 3">
    <name type="scientific">Ciona intestinalis</name>
    <name type="common">Transparent sea squirt</name>
    <name type="synonym">Ascidia intestinalis</name>
    <dbReference type="NCBI Taxonomy" id="7719"/>
    <lineage>
        <taxon>Eukaryota</taxon>
        <taxon>Metazoa</taxon>
        <taxon>Chordata</taxon>
        <taxon>Tunicata</taxon>
        <taxon>Ascidiacea</taxon>
        <taxon>Phlebobranchia</taxon>
        <taxon>Cionidae</taxon>
        <taxon>Ciona</taxon>
    </lineage>
</organism>
<name>H2XYM8_CIOIN</name>
<keyword evidence="3" id="KW-1185">Reference proteome</keyword>
<evidence type="ECO:0000313" key="2">
    <source>
        <dbReference type="Ensembl" id="ENSCINP00000034762.1"/>
    </source>
</evidence>
<evidence type="ECO:0000256" key="1">
    <source>
        <dbReference type="SAM" id="MobiDB-lite"/>
    </source>
</evidence>
<dbReference type="EMBL" id="EAAA01002329">
    <property type="status" value="NOT_ANNOTATED_CDS"/>
    <property type="molecule type" value="Genomic_DNA"/>
</dbReference>
<dbReference type="PANTHER" id="PTHR15897:SF2">
    <property type="entry name" value="ANKYRIN REPEAT AND MYND DOMAIN-CONTAINING PROTEIN 1"/>
    <property type="match status" value="1"/>
</dbReference>